<evidence type="ECO:0000313" key="2">
    <source>
        <dbReference type="EMBL" id="KAK6346425.1"/>
    </source>
</evidence>
<proteinExistence type="predicted"/>
<dbReference type="EMBL" id="JAVHNS010000008">
    <property type="protein sequence ID" value="KAK6346425.1"/>
    <property type="molecule type" value="Genomic_DNA"/>
</dbReference>
<sequence length="103" mass="11819">MGYFYDGNDDDDDDDDDDGGGGGGSGDDDEEEGEGEGREEEGDGGWWWLNRTLRRRRIQDEGDLRERAPLPSFFLLFMSCCAQRLTRGLNQYRETIVLTTYRH</sequence>
<feature type="compositionally biased region" description="Acidic residues" evidence="1">
    <location>
        <begin position="26"/>
        <end position="43"/>
    </location>
</feature>
<feature type="compositionally biased region" description="Acidic residues" evidence="1">
    <location>
        <begin position="7"/>
        <end position="19"/>
    </location>
</feature>
<protein>
    <submittedName>
        <fullName evidence="2">Uncharacterized protein</fullName>
    </submittedName>
</protein>
<comment type="caution">
    <text evidence="2">The sequence shown here is derived from an EMBL/GenBank/DDBJ whole genome shotgun (WGS) entry which is preliminary data.</text>
</comment>
<keyword evidence="3" id="KW-1185">Reference proteome</keyword>
<reference evidence="2 3" key="1">
    <citation type="submission" date="2019-10" db="EMBL/GenBank/DDBJ databases">
        <authorList>
            <person name="Palmer J.M."/>
        </authorList>
    </citation>
    <scope>NUCLEOTIDE SEQUENCE [LARGE SCALE GENOMIC DNA]</scope>
    <source>
        <strain evidence="2 3">TWF730</strain>
    </source>
</reference>
<feature type="region of interest" description="Disordered" evidence="1">
    <location>
        <begin position="1"/>
        <end position="44"/>
    </location>
</feature>
<evidence type="ECO:0000313" key="3">
    <source>
        <dbReference type="Proteomes" id="UP001373714"/>
    </source>
</evidence>
<dbReference type="Proteomes" id="UP001373714">
    <property type="component" value="Unassembled WGS sequence"/>
</dbReference>
<gene>
    <name evidence="2" type="ORF">TWF730_010748</name>
</gene>
<evidence type="ECO:0000256" key="1">
    <source>
        <dbReference type="SAM" id="MobiDB-lite"/>
    </source>
</evidence>
<dbReference type="AlphaFoldDB" id="A0AAV9URQ5"/>
<accession>A0AAV9URQ5</accession>
<organism evidence="2 3">
    <name type="scientific">Orbilia blumenaviensis</name>
    <dbReference type="NCBI Taxonomy" id="1796055"/>
    <lineage>
        <taxon>Eukaryota</taxon>
        <taxon>Fungi</taxon>
        <taxon>Dikarya</taxon>
        <taxon>Ascomycota</taxon>
        <taxon>Pezizomycotina</taxon>
        <taxon>Orbiliomycetes</taxon>
        <taxon>Orbiliales</taxon>
        <taxon>Orbiliaceae</taxon>
        <taxon>Orbilia</taxon>
    </lineage>
</organism>
<name>A0AAV9URQ5_9PEZI</name>